<evidence type="ECO:0000256" key="15">
    <source>
        <dbReference type="HAMAP-Rule" id="MF_00104"/>
    </source>
</evidence>
<keyword evidence="8 15" id="KW-0819">tRNA processing</keyword>
<evidence type="ECO:0000313" key="18">
    <source>
        <dbReference type="EMBL" id="RDU67031.1"/>
    </source>
</evidence>
<feature type="domain" description="RNase III" evidence="17">
    <location>
        <begin position="9"/>
        <end position="132"/>
    </location>
</feature>
<evidence type="ECO:0000256" key="11">
    <source>
        <dbReference type="ARBA" id="ARBA00022759"/>
    </source>
</evidence>
<keyword evidence="5 15" id="KW-0963">Cytoplasm</keyword>
<dbReference type="PANTHER" id="PTHR11207:SF0">
    <property type="entry name" value="RIBONUCLEASE 3"/>
    <property type="match status" value="1"/>
</dbReference>
<dbReference type="GO" id="GO:0003725">
    <property type="term" value="F:double-stranded RNA binding"/>
    <property type="evidence" value="ECO:0007669"/>
    <property type="project" value="TreeGrafter"/>
</dbReference>
<sequence length="229" mass="26304">MILQQAQHIKFLEEDLNYIFKDRELLTEALTHKSFKKPYNNERLEFLGDAVLDIVVAEFLFMKFKNKKEGSLSKMRASLVNEVSFCKLANAIKLGNYLNLSVSEENNGGRLKPSILSNALEAVMAVIYLESGLLEVKKVFYPLMENEFHINEDSLLQDYKSALQEYTQEVFACIPTYELISQEGPDHNKYFVMQVKIQDKFYATAKGNSKKNAQQEAAKLTLKILKNEI</sequence>
<evidence type="ECO:0000256" key="7">
    <source>
        <dbReference type="ARBA" id="ARBA00022664"/>
    </source>
</evidence>
<dbReference type="SUPFAM" id="SSF54768">
    <property type="entry name" value="dsRNA-binding domain-like"/>
    <property type="match status" value="1"/>
</dbReference>
<keyword evidence="9 15" id="KW-0540">Nuclease</keyword>
<proteinExistence type="inferred from homology"/>
<comment type="caution">
    <text evidence="18">The sequence shown here is derived from an EMBL/GenBank/DDBJ whole genome shotgun (WGS) entry which is preliminary data.</text>
</comment>
<accession>A0A3D8IQZ6</accession>
<feature type="active site" evidence="15">
    <location>
        <position position="121"/>
    </location>
</feature>
<feature type="active site" evidence="15">
    <location>
        <position position="49"/>
    </location>
</feature>
<dbReference type="GO" id="GO:0006364">
    <property type="term" value="P:rRNA processing"/>
    <property type="evidence" value="ECO:0007669"/>
    <property type="project" value="UniProtKB-UniRule"/>
</dbReference>
<dbReference type="OrthoDB" id="9805026at2"/>
<evidence type="ECO:0000256" key="14">
    <source>
        <dbReference type="ARBA" id="ARBA00022884"/>
    </source>
</evidence>
<feature type="binding site" evidence="15">
    <location>
        <position position="121"/>
    </location>
    <ligand>
        <name>Mg(2+)</name>
        <dbReference type="ChEBI" id="CHEBI:18420"/>
    </ligand>
</feature>
<dbReference type="GO" id="GO:0004525">
    <property type="term" value="F:ribonuclease III activity"/>
    <property type="evidence" value="ECO:0007669"/>
    <property type="project" value="UniProtKB-UniRule"/>
</dbReference>
<comment type="similarity">
    <text evidence="3">Belongs to the ribonuclease III family.</text>
</comment>
<dbReference type="PANTHER" id="PTHR11207">
    <property type="entry name" value="RIBONUCLEASE III"/>
    <property type="match status" value="1"/>
</dbReference>
<dbReference type="CDD" id="cd00593">
    <property type="entry name" value="RIBOc"/>
    <property type="match status" value="1"/>
</dbReference>
<evidence type="ECO:0000256" key="13">
    <source>
        <dbReference type="ARBA" id="ARBA00022842"/>
    </source>
</evidence>
<feature type="binding site" evidence="15">
    <location>
        <position position="118"/>
    </location>
    <ligand>
        <name>Mg(2+)</name>
        <dbReference type="ChEBI" id="CHEBI:18420"/>
    </ligand>
</feature>
<dbReference type="GO" id="GO:0006397">
    <property type="term" value="P:mRNA processing"/>
    <property type="evidence" value="ECO:0007669"/>
    <property type="project" value="UniProtKB-UniRule"/>
</dbReference>
<evidence type="ECO:0000256" key="8">
    <source>
        <dbReference type="ARBA" id="ARBA00022694"/>
    </source>
</evidence>
<dbReference type="SMART" id="SM00535">
    <property type="entry name" value="RIBOc"/>
    <property type="match status" value="1"/>
</dbReference>
<dbReference type="SUPFAM" id="SSF69065">
    <property type="entry name" value="RNase III domain-like"/>
    <property type="match status" value="1"/>
</dbReference>
<dbReference type="Proteomes" id="UP000256379">
    <property type="component" value="Unassembled WGS sequence"/>
</dbReference>
<dbReference type="EMBL" id="NXLQ01000002">
    <property type="protein sequence ID" value="RDU67031.1"/>
    <property type="molecule type" value="Genomic_DNA"/>
</dbReference>
<evidence type="ECO:0000256" key="9">
    <source>
        <dbReference type="ARBA" id="ARBA00022722"/>
    </source>
</evidence>
<dbReference type="InterPro" id="IPR036389">
    <property type="entry name" value="RNase_III_sf"/>
</dbReference>
<evidence type="ECO:0000313" key="19">
    <source>
        <dbReference type="Proteomes" id="UP000256379"/>
    </source>
</evidence>
<dbReference type="Gene3D" id="1.10.1520.10">
    <property type="entry name" value="Ribonuclease III domain"/>
    <property type="match status" value="1"/>
</dbReference>
<keyword evidence="10 15" id="KW-0479">Metal-binding</keyword>
<name>A0A3D8IQZ6_9HELI</name>
<dbReference type="Pfam" id="PF00035">
    <property type="entry name" value="dsrm"/>
    <property type="match status" value="1"/>
</dbReference>
<dbReference type="NCBIfam" id="TIGR02191">
    <property type="entry name" value="RNaseIII"/>
    <property type="match status" value="1"/>
</dbReference>
<keyword evidence="11 15" id="KW-0255">Endonuclease</keyword>
<keyword evidence="7 15" id="KW-0507">mRNA processing</keyword>
<evidence type="ECO:0000259" key="16">
    <source>
        <dbReference type="PROSITE" id="PS50137"/>
    </source>
</evidence>
<gene>
    <name evidence="15" type="primary">rnc</name>
    <name evidence="18" type="ORF">CQA53_01855</name>
</gene>
<comment type="catalytic activity">
    <reaction evidence="1 15">
        <text>Endonucleolytic cleavage to 5'-phosphomonoester.</text>
        <dbReference type="EC" id="3.1.26.3"/>
    </reaction>
</comment>
<dbReference type="PROSITE" id="PS50137">
    <property type="entry name" value="DS_RBD"/>
    <property type="match status" value="1"/>
</dbReference>
<dbReference type="SMART" id="SM00358">
    <property type="entry name" value="DSRM"/>
    <property type="match status" value="1"/>
</dbReference>
<dbReference type="GO" id="GO:0010468">
    <property type="term" value="P:regulation of gene expression"/>
    <property type="evidence" value="ECO:0007669"/>
    <property type="project" value="TreeGrafter"/>
</dbReference>
<dbReference type="GO" id="GO:0019843">
    <property type="term" value="F:rRNA binding"/>
    <property type="evidence" value="ECO:0007669"/>
    <property type="project" value="UniProtKB-KW"/>
</dbReference>
<organism evidence="18 19">
    <name type="scientific">Helicobacter didelphidarum</name>
    <dbReference type="NCBI Taxonomy" id="2040648"/>
    <lineage>
        <taxon>Bacteria</taxon>
        <taxon>Pseudomonadati</taxon>
        <taxon>Campylobacterota</taxon>
        <taxon>Epsilonproteobacteria</taxon>
        <taxon>Campylobacterales</taxon>
        <taxon>Helicobacteraceae</taxon>
        <taxon>Helicobacter</taxon>
    </lineage>
</organism>
<dbReference type="Pfam" id="PF14622">
    <property type="entry name" value="Ribonucleas_3_3"/>
    <property type="match status" value="1"/>
</dbReference>
<dbReference type="FunFam" id="3.30.160.20:FF:000003">
    <property type="entry name" value="Ribonuclease 3"/>
    <property type="match status" value="1"/>
</dbReference>
<dbReference type="InterPro" id="IPR011907">
    <property type="entry name" value="RNase_III"/>
</dbReference>
<dbReference type="InterPro" id="IPR000999">
    <property type="entry name" value="RNase_III_dom"/>
</dbReference>
<keyword evidence="15" id="KW-0699">rRNA-binding</keyword>
<dbReference type="GO" id="GO:0005737">
    <property type="term" value="C:cytoplasm"/>
    <property type="evidence" value="ECO:0007669"/>
    <property type="project" value="UniProtKB-SubCell"/>
</dbReference>
<dbReference type="FunFam" id="1.10.1520.10:FF:000001">
    <property type="entry name" value="Ribonuclease 3"/>
    <property type="match status" value="1"/>
</dbReference>
<dbReference type="PROSITE" id="PS50142">
    <property type="entry name" value="RNASE_3_2"/>
    <property type="match status" value="1"/>
</dbReference>
<evidence type="ECO:0000256" key="3">
    <source>
        <dbReference type="ARBA" id="ARBA00010183"/>
    </source>
</evidence>
<evidence type="ECO:0000259" key="17">
    <source>
        <dbReference type="PROSITE" id="PS50142"/>
    </source>
</evidence>
<keyword evidence="19" id="KW-1185">Reference proteome</keyword>
<dbReference type="HAMAP" id="MF_00104">
    <property type="entry name" value="RNase_III"/>
    <property type="match status" value="1"/>
</dbReference>
<evidence type="ECO:0000256" key="4">
    <source>
        <dbReference type="ARBA" id="ARBA00011738"/>
    </source>
</evidence>
<dbReference type="EC" id="3.1.26.3" evidence="15"/>
<dbReference type="GO" id="GO:0042802">
    <property type="term" value="F:identical protein binding"/>
    <property type="evidence" value="ECO:0007669"/>
    <property type="project" value="UniProtKB-ARBA"/>
</dbReference>
<dbReference type="Gene3D" id="3.30.160.20">
    <property type="match status" value="1"/>
</dbReference>
<comment type="subcellular location">
    <subcellularLocation>
        <location evidence="2 15">Cytoplasm</location>
    </subcellularLocation>
</comment>
<keyword evidence="13 15" id="KW-0460">Magnesium</keyword>
<comment type="cofactor">
    <cofactor evidence="15">
        <name>Mg(2+)</name>
        <dbReference type="ChEBI" id="CHEBI:18420"/>
    </cofactor>
</comment>
<evidence type="ECO:0000256" key="5">
    <source>
        <dbReference type="ARBA" id="ARBA00022490"/>
    </source>
</evidence>
<dbReference type="GO" id="GO:0046872">
    <property type="term" value="F:metal ion binding"/>
    <property type="evidence" value="ECO:0007669"/>
    <property type="project" value="UniProtKB-KW"/>
</dbReference>
<dbReference type="InterPro" id="IPR014720">
    <property type="entry name" value="dsRBD_dom"/>
</dbReference>
<reference evidence="18 19" key="1">
    <citation type="submission" date="2018-04" db="EMBL/GenBank/DDBJ databases">
        <title>Novel Campyloabacter and Helicobacter Species and Strains.</title>
        <authorList>
            <person name="Mannion A.J."/>
            <person name="Shen Z."/>
            <person name="Fox J.G."/>
        </authorList>
    </citation>
    <scope>NUCLEOTIDE SEQUENCE [LARGE SCALE GENOMIC DNA]</scope>
    <source>
        <strain evidence="18 19">MIT 17-337</strain>
    </source>
</reference>
<feature type="domain" description="DRBM" evidence="16">
    <location>
        <begin position="158"/>
        <end position="227"/>
    </location>
</feature>
<dbReference type="AlphaFoldDB" id="A0A3D8IQZ6"/>
<dbReference type="PROSITE" id="PS00517">
    <property type="entry name" value="RNASE_3_1"/>
    <property type="match status" value="1"/>
</dbReference>
<dbReference type="GO" id="GO:0008033">
    <property type="term" value="P:tRNA processing"/>
    <property type="evidence" value="ECO:0007669"/>
    <property type="project" value="UniProtKB-KW"/>
</dbReference>
<keyword evidence="12 15" id="KW-0378">Hydrolase</keyword>
<protein>
    <recommendedName>
        <fullName evidence="15">Ribonuclease 3</fullName>
        <ecNumber evidence="15">3.1.26.3</ecNumber>
    </recommendedName>
    <alternativeName>
        <fullName evidence="15">Ribonuclease III</fullName>
        <shortName evidence="15">RNase III</shortName>
    </alternativeName>
</protein>
<evidence type="ECO:0000256" key="10">
    <source>
        <dbReference type="ARBA" id="ARBA00022723"/>
    </source>
</evidence>
<evidence type="ECO:0000256" key="6">
    <source>
        <dbReference type="ARBA" id="ARBA00022552"/>
    </source>
</evidence>
<dbReference type="CDD" id="cd10845">
    <property type="entry name" value="DSRM_RNAse_III_family"/>
    <property type="match status" value="1"/>
</dbReference>
<comment type="subunit">
    <text evidence="4 15">Homodimer.</text>
</comment>
<feature type="binding site" evidence="15">
    <location>
        <position position="45"/>
    </location>
    <ligand>
        <name>Mg(2+)</name>
        <dbReference type="ChEBI" id="CHEBI:18420"/>
    </ligand>
</feature>
<evidence type="ECO:0000256" key="2">
    <source>
        <dbReference type="ARBA" id="ARBA00004496"/>
    </source>
</evidence>
<keyword evidence="6 15" id="KW-0698">rRNA processing</keyword>
<evidence type="ECO:0000256" key="12">
    <source>
        <dbReference type="ARBA" id="ARBA00022801"/>
    </source>
</evidence>
<keyword evidence="14 15" id="KW-0694">RNA-binding</keyword>
<comment type="function">
    <text evidence="15">Digests double-stranded RNA. Involved in the processing of primary rRNA transcript to yield the immediate precursors to the large and small rRNAs (23S and 16S). Processes some mRNAs, and tRNAs when they are encoded in the rRNA operon. Processes pre-crRNA and tracrRNA of type II CRISPR loci if present in the organism.</text>
</comment>
<evidence type="ECO:0000256" key="1">
    <source>
        <dbReference type="ARBA" id="ARBA00000109"/>
    </source>
</evidence>